<dbReference type="PANTHER" id="PTHR33169">
    <property type="entry name" value="PADR-FAMILY TRANSCRIPTIONAL REGULATOR"/>
    <property type="match status" value="1"/>
</dbReference>
<dbReference type="InterPro" id="IPR005149">
    <property type="entry name" value="Tscrpt_reg_PadR_N"/>
</dbReference>
<dbReference type="PANTHER" id="PTHR33169:SF14">
    <property type="entry name" value="TRANSCRIPTIONAL REGULATOR RV3488"/>
    <property type="match status" value="1"/>
</dbReference>
<evidence type="ECO:0000313" key="3">
    <source>
        <dbReference type="Proteomes" id="UP001596233"/>
    </source>
</evidence>
<dbReference type="InterPro" id="IPR052509">
    <property type="entry name" value="Metal_resp_DNA-bind_regulator"/>
</dbReference>
<feature type="domain" description="Transcription regulator PadR N-terminal" evidence="1">
    <location>
        <begin position="22"/>
        <end position="93"/>
    </location>
</feature>
<evidence type="ECO:0000259" key="1">
    <source>
        <dbReference type="Pfam" id="PF03551"/>
    </source>
</evidence>
<comment type="caution">
    <text evidence="2">The sequence shown here is derived from an EMBL/GenBank/DDBJ whole genome shotgun (WGS) entry which is preliminary data.</text>
</comment>
<reference evidence="3" key="1">
    <citation type="journal article" date="2019" name="Int. J. Syst. Evol. Microbiol.">
        <title>The Global Catalogue of Microorganisms (GCM) 10K type strain sequencing project: providing services to taxonomists for standard genome sequencing and annotation.</title>
        <authorList>
            <consortium name="The Broad Institute Genomics Platform"/>
            <consortium name="The Broad Institute Genome Sequencing Center for Infectious Disease"/>
            <person name="Wu L."/>
            <person name="Ma J."/>
        </authorList>
    </citation>
    <scope>NUCLEOTIDE SEQUENCE [LARGE SCALE GENOMIC DNA]</scope>
    <source>
        <strain evidence="3">PCU 280</strain>
    </source>
</reference>
<name>A0ABW1V5C6_9BACL</name>
<dbReference type="SUPFAM" id="SSF46785">
    <property type="entry name" value="Winged helix' DNA-binding domain"/>
    <property type="match status" value="1"/>
</dbReference>
<organism evidence="2 3">
    <name type="scientific">Paenibacillus septentrionalis</name>
    <dbReference type="NCBI Taxonomy" id="429342"/>
    <lineage>
        <taxon>Bacteria</taxon>
        <taxon>Bacillati</taxon>
        <taxon>Bacillota</taxon>
        <taxon>Bacilli</taxon>
        <taxon>Bacillales</taxon>
        <taxon>Paenibacillaceae</taxon>
        <taxon>Paenibacillus</taxon>
    </lineage>
</organism>
<dbReference type="EMBL" id="JBHSTE010000004">
    <property type="protein sequence ID" value="MFC6333664.1"/>
    <property type="molecule type" value="Genomic_DNA"/>
</dbReference>
<dbReference type="Pfam" id="PF03551">
    <property type="entry name" value="PadR"/>
    <property type="match status" value="1"/>
</dbReference>
<dbReference type="InterPro" id="IPR036390">
    <property type="entry name" value="WH_DNA-bd_sf"/>
</dbReference>
<dbReference type="InterPro" id="IPR036388">
    <property type="entry name" value="WH-like_DNA-bd_sf"/>
</dbReference>
<sequence>MVSTNEELIQSLAVELKRGTLVLLVLSQLHQPEYGYSLVQRLEQKNTPIEAGTLYPLLRRLEKQNLLKSEWDTSERRPRKFYILSDQGKQVYQELKTEWLTLSKQLEVILMEDDA</sequence>
<dbReference type="Proteomes" id="UP001596233">
    <property type="component" value="Unassembled WGS sequence"/>
</dbReference>
<evidence type="ECO:0000313" key="2">
    <source>
        <dbReference type="EMBL" id="MFC6333664.1"/>
    </source>
</evidence>
<gene>
    <name evidence="2" type="ORF">ACFP56_13630</name>
</gene>
<protein>
    <submittedName>
        <fullName evidence="2">PadR family transcriptional regulator</fullName>
    </submittedName>
</protein>
<dbReference type="Gene3D" id="1.10.10.10">
    <property type="entry name" value="Winged helix-like DNA-binding domain superfamily/Winged helix DNA-binding domain"/>
    <property type="match status" value="1"/>
</dbReference>
<proteinExistence type="predicted"/>
<accession>A0ABW1V5C6</accession>
<keyword evidence="3" id="KW-1185">Reference proteome</keyword>
<dbReference type="RefSeq" id="WP_379235368.1">
    <property type="nucleotide sequence ID" value="NZ_JBHSTE010000004.1"/>
</dbReference>